<reference evidence="2" key="1">
    <citation type="submission" date="2020-03" db="EMBL/GenBank/DDBJ databases">
        <title>Castanea mollissima Vanexum genome sequencing.</title>
        <authorList>
            <person name="Staton M."/>
        </authorList>
    </citation>
    <scope>NUCLEOTIDE SEQUENCE</scope>
    <source>
        <tissue evidence="2">Leaf</tissue>
    </source>
</reference>
<keyword evidence="1" id="KW-0732">Signal</keyword>
<evidence type="ECO:0000256" key="1">
    <source>
        <dbReference type="SAM" id="SignalP"/>
    </source>
</evidence>
<name>A0A8J4RPD7_9ROSI</name>
<dbReference type="OrthoDB" id="10339895at2759"/>
<evidence type="ECO:0000313" key="2">
    <source>
        <dbReference type="EMBL" id="KAF3969754.1"/>
    </source>
</evidence>
<organism evidence="2 3">
    <name type="scientific">Castanea mollissima</name>
    <name type="common">Chinese chestnut</name>
    <dbReference type="NCBI Taxonomy" id="60419"/>
    <lineage>
        <taxon>Eukaryota</taxon>
        <taxon>Viridiplantae</taxon>
        <taxon>Streptophyta</taxon>
        <taxon>Embryophyta</taxon>
        <taxon>Tracheophyta</taxon>
        <taxon>Spermatophyta</taxon>
        <taxon>Magnoliopsida</taxon>
        <taxon>eudicotyledons</taxon>
        <taxon>Gunneridae</taxon>
        <taxon>Pentapetalae</taxon>
        <taxon>rosids</taxon>
        <taxon>fabids</taxon>
        <taxon>Fagales</taxon>
        <taxon>Fagaceae</taxon>
        <taxon>Castanea</taxon>
    </lineage>
</organism>
<evidence type="ECO:0000313" key="3">
    <source>
        <dbReference type="Proteomes" id="UP000737018"/>
    </source>
</evidence>
<keyword evidence="3" id="KW-1185">Reference proteome</keyword>
<feature type="signal peptide" evidence="1">
    <location>
        <begin position="1"/>
        <end position="20"/>
    </location>
</feature>
<accession>A0A8J4RPD7</accession>
<sequence>MNKHGASAATLLWFISFSLATNQTGATVSVSHQRSHKTASFCSFDLPIGTSLCNCENQHPSIDDEGVPIVINCITVECLP</sequence>
<dbReference type="Proteomes" id="UP000737018">
    <property type="component" value="Unassembled WGS sequence"/>
</dbReference>
<dbReference type="AlphaFoldDB" id="A0A8J4RPD7"/>
<dbReference type="EMBL" id="JRKL02000613">
    <property type="protein sequence ID" value="KAF3969754.1"/>
    <property type="molecule type" value="Genomic_DNA"/>
</dbReference>
<feature type="chain" id="PRO_5035183001" evidence="1">
    <location>
        <begin position="21"/>
        <end position="80"/>
    </location>
</feature>
<gene>
    <name evidence="2" type="ORF">CMV_006490</name>
</gene>
<comment type="caution">
    <text evidence="2">The sequence shown here is derived from an EMBL/GenBank/DDBJ whole genome shotgun (WGS) entry which is preliminary data.</text>
</comment>
<proteinExistence type="predicted"/>
<protein>
    <submittedName>
        <fullName evidence="2">Uncharacterized protein</fullName>
    </submittedName>
</protein>